<dbReference type="Pfam" id="PF13927">
    <property type="entry name" value="Ig_3"/>
    <property type="match status" value="1"/>
</dbReference>
<evidence type="ECO:0000256" key="1">
    <source>
        <dbReference type="ARBA" id="ARBA00004479"/>
    </source>
</evidence>
<reference evidence="7" key="1">
    <citation type="submission" date="2021-03" db="EMBL/GenBank/DDBJ databases">
        <authorList>
            <person name="Bekaert M."/>
        </authorList>
    </citation>
    <scope>NUCLEOTIDE SEQUENCE</scope>
</reference>
<dbReference type="GO" id="GO:0016020">
    <property type="term" value="C:membrane"/>
    <property type="evidence" value="ECO:0007669"/>
    <property type="project" value="UniProtKB-SubCell"/>
</dbReference>
<dbReference type="PROSITE" id="PS50835">
    <property type="entry name" value="IG_LIKE"/>
    <property type="match status" value="2"/>
</dbReference>
<feature type="domain" description="Ig-like" evidence="6">
    <location>
        <begin position="16"/>
        <end position="101"/>
    </location>
</feature>
<accession>A0A8S3RNF0</accession>
<dbReference type="InterPro" id="IPR036179">
    <property type="entry name" value="Ig-like_dom_sf"/>
</dbReference>
<evidence type="ECO:0000256" key="2">
    <source>
        <dbReference type="ARBA" id="ARBA00023136"/>
    </source>
</evidence>
<evidence type="ECO:0000256" key="3">
    <source>
        <dbReference type="ARBA" id="ARBA00023157"/>
    </source>
</evidence>
<evidence type="ECO:0000313" key="8">
    <source>
        <dbReference type="Proteomes" id="UP000683360"/>
    </source>
</evidence>
<keyword evidence="2" id="KW-0472">Membrane</keyword>
<evidence type="ECO:0000259" key="6">
    <source>
        <dbReference type="PROSITE" id="PS50835"/>
    </source>
</evidence>
<dbReference type="OrthoDB" id="6272054at2759"/>
<keyword evidence="3" id="KW-1015">Disulfide bond</keyword>
<keyword evidence="4" id="KW-0325">Glycoprotein</keyword>
<evidence type="ECO:0000256" key="5">
    <source>
        <dbReference type="ARBA" id="ARBA00023319"/>
    </source>
</evidence>
<dbReference type="InterPro" id="IPR003598">
    <property type="entry name" value="Ig_sub2"/>
</dbReference>
<protein>
    <recommendedName>
        <fullName evidence="6">Ig-like domain-containing protein</fullName>
    </recommendedName>
</protein>
<feature type="domain" description="Ig-like" evidence="6">
    <location>
        <begin position="104"/>
        <end position="149"/>
    </location>
</feature>
<organism evidence="7 8">
    <name type="scientific">Mytilus edulis</name>
    <name type="common">Blue mussel</name>
    <dbReference type="NCBI Taxonomy" id="6550"/>
    <lineage>
        <taxon>Eukaryota</taxon>
        <taxon>Metazoa</taxon>
        <taxon>Spiralia</taxon>
        <taxon>Lophotrochozoa</taxon>
        <taxon>Mollusca</taxon>
        <taxon>Bivalvia</taxon>
        <taxon>Autobranchia</taxon>
        <taxon>Pteriomorphia</taxon>
        <taxon>Mytilida</taxon>
        <taxon>Mytiloidea</taxon>
        <taxon>Mytilidae</taxon>
        <taxon>Mytilinae</taxon>
        <taxon>Mytilus</taxon>
    </lineage>
</organism>
<dbReference type="SMART" id="SM00409">
    <property type="entry name" value="IG"/>
    <property type="match status" value="1"/>
</dbReference>
<dbReference type="AlphaFoldDB" id="A0A8S3RNF0"/>
<dbReference type="Gene3D" id="2.60.40.10">
    <property type="entry name" value="Immunoglobulins"/>
    <property type="match status" value="2"/>
</dbReference>
<dbReference type="EMBL" id="CAJPWZ010001108">
    <property type="protein sequence ID" value="CAG2208412.1"/>
    <property type="molecule type" value="Genomic_DNA"/>
</dbReference>
<keyword evidence="5" id="KW-0393">Immunoglobulin domain</keyword>
<proteinExistence type="predicted"/>
<dbReference type="InterPro" id="IPR051275">
    <property type="entry name" value="Cell_adhesion_signaling"/>
</dbReference>
<dbReference type="CDD" id="cd00096">
    <property type="entry name" value="Ig"/>
    <property type="match status" value="1"/>
</dbReference>
<evidence type="ECO:0000313" key="7">
    <source>
        <dbReference type="EMBL" id="CAG2208412.1"/>
    </source>
</evidence>
<evidence type="ECO:0000256" key="4">
    <source>
        <dbReference type="ARBA" id="ARBA00023180"/>
    </source>
</evidence>
<keyword evidence="8" id="KW-1185">Reference proteome</keyword>
<dbReference type="PANTHER" id="PTHR11640">
    <property type="entry name" value="NEPHRIN"/>
    <property type="match status" value="1"/>
</dbReference>
<dbReference type="InterPro" id="IPR013783">
    <property type="entry name" value="Ig-like_fold"/>
</dbReference>
<dbReference type="InterPro" id="IPR003599">
    <property type="entry name" value="Ig_sub"/>
</dbReference>
<sequence length="188" mass="20952">MHRVYFPNFADIANSPGSSNIAPVSPVFVGNSLTLTCSVSDPGYPAPTYEWRKVETNQLLATETSRLIINGVTLQDNGNYSCTPKNMMGRGGSSTVPVVVNEKPTYVGVHKDKDTIYNNRTGYWLQCKVRGRPEPLIQWYKNGKPLDTSGKLYRLTTTVLPVDTFSFLVTSQVYLQGNIIMHIEVIFL</sequence>
<gene>
    <name evidence="7" type="ORF">MEDL_22616</name>
</gene>
<comment type="caution">
    <text evidence="7">The sequence shown here is derived from an EMBL/GenBank/DDBJ whole genome shotgun (WGS) entry which is preliminary data.</text>
</comment>
<dbReference type="Proteomes" id="UP000683360">
    <property type="component" value="Unassembled WGS sequence"/>
</dbReference>
<dbReference type="InterPro" id="IPR007110">
    <property type="entry name" value="Ig-like_dom"/>
</dbReference>
<dbReference type="Pfam" id="PF07679">
    <property type="entry name" value="I-set"/>
    <property type="match status" value="1"/>
</dbReference>
<dbReference type="SUPFAM" id="SSF48726">
    <property type="entry name" value="Immunoglobulin"/>
    <property type="match status" value="2"/>
</dbReference>
<dbReference type="InterPro" id="IPR013098">
    <property type="entry name" value="Ig_I-set"/>
</dbReference>
<comment type="subcellular location">
    <subcellularLocation>
        <location evidence="1">Membrane</location>
        <topology evidence="1">Single-pass type I membrane protein</topology>
    </subcellularLocation>
</comment>
<dbReference type="SMART" id="SM00408">
    <property type="entry name" value="IGc2"/>
    <property type="match status" value="1"/>
</dbReference>
<name>A0A8S3RNF0_MYTED</name>